<feature type="transmembrane region" description="Helical" evidence="7">
    <location>
        <begin position="429"/>
        <end position="451"/>
    </location>
</feature>
<feature type="transmembrane region" description="Helical" evidence="7">
    <location>
        <begin position="511"/>
        <end position="529"/>
    </location>
</feature>
<reference evidence="8 9" key="1">
    <citation type="submission" date="2018-11" db="EMBL/GenBank/DDBJ databases">
        <title>Draft genome sequence of Ferruginibacter sp. BO-59.</title>
        <authorList>
            <person name="Im W.T."/>
        </authorList>
    </citation>
    <scope>NUCLEOTIDE SEQUENCE [LARGE SCALE GENOMIC DNA]</scope>
    <source>
        <strain evidence="8 9">BO-59</strain>
    </source>
</reference>
<dbReference type="InterPro" id="IPR038377">
    <property type="entry name" value="Na/Glc_symporter_sf"/>
</dbReference>
<comment type="subcellular location">
    <subcellularLocation>
        <location evidence="1">Membrane</location>
        <topology evidence="1">Multi-pass membrane protein</topology>
    </subcellularLocation>
</comment>
<dbReference type="PROSITE" id="PS50283">
    <property type="entry name" value="NA_SOLUT_SYMP_3"/>
    <property type="match status" value="1"/>
</dbReference>
<dbReference type="NCBIfam" id="TIGR00813">
    <property type="entry name" value="sss"/>
    <property type="match status" value="1"/>
</dbReference>
<keyword evidence="4 7" id="KW-1133">Transmembrane helix</keyword>
<proteinExistence type="inferred from homology"/>
<feature type="transmembrane region" description="Helical" evidence="7">
    <location>
        <begin position="370"/>
        <end position="389"/>
    </location>
</feature>
<dbReference type="Proteomes" id="UP000267223">
    <property type="component" value="Unassembled WGS sequence"/>
</dbReference>
<dbReference type="AlphaFoldDB" id="A0A3M9NC50"/>
<dbReference type="PANTHER" id="PTHR11819">
    <property type="entry name" value="SOLUTE CARRIER FAMILY 5"/>
    <property type="match status" value="1"/>
</dbReference>
<feature type="transmembrane region" description="Helical" evidence="7">
    <location>
        <begin position="191"/>
        <end position="215"/>
    </location>
</feature>
<organism evidence="8 9">
    <name type="scientific">Hanamia caeni</name>
    <dbReference type="NCBI Taxonomy" id="2294116"/>
    <lineage>
        <taxon>Bacteria</taxon>
        <taxon>Pseudomonadati</taxon>
        <taxon>Bacteroidota</taxon>
        <taxon>Chitinophagia</taxon>
        <taxon>Chitinophagales</taxon>
        <taxon>Chitinophagaceae</taxon>
        <taxon>Hanamia</taxon>
    </lineage>
</organism>
<evidence type="ECO:0000256" key="4">
    <source>
        <dbReference type="ARBA" id="ARBA00022989"/>
    </source>
</evidence>
<dbReference type="EMBL" id="RJJR01000012">
    <property type="protein sequence ID" value="RNI34843.1"/>
    <property type="molecule type" value="Genomic_DNA"/>
</dbReference>
<evidence type="ECO:0000256" key="6">
    <source>
        <dbReference type="RuleBase" id="RU362091"/>
    </source>
</evidence>
<evidence type="ECO:0000313" key="9">
    <source>
        <dbReference type="Proteomes" id="UP000267223"/>
    </source>
</evidence>
<feature type="transmembrane region" description="Helical" evidence="7">
    <location>
        <begin position="401"/>
        <end position="422"/>
    </location>
</feature>
<keyword evidence="5 7" id="KW-0472">Membrane</keyword>
<dbReference type="GO" id="GO:0005886">
    <property type="term" value="C:plasma membrane"/>
    <property type="evidence" value="ECO:0007669"/>
    <property type="project" value="TreeGrafter"/>
</dbReference>
<evidence type="ECO:0000313" key="8">
    <source>
        <dbReference type="EMBL" id="RNI34843.1"/>
    </source>
</evidence>
<feature type="transmembrane region" description="Helical" evidence="7">
    <location>
        <begin position="164"/>
        <end position="184"/>
    </location>
</feature>
<feature type="transmembrane region" description="Helical" evidence="7">
    <location>
        <begin position="324"/>
        <end position="349"/>
    </location>
</feature>
<dbReference type="RefSeq" id="WP_123121398.1">
    <property type="nucleotide sequence ID" value="NZ_RJJR01000012.1"/>
</dbReference>
<feature type="transmembrane region" description="Helical" evidence="7">
    <location>
        <begin position="86"/>
        <end position="106"/>
    </location>
</feature>
<sequence length="532" mass="58980">MNSIYNSLKPIDFVVVGIYLLLLFGLGYWVSFIKKRKPDENLFLAQHSLKWYSIGLNMWGTNVGPSMLIASASIGYTTGIVAGNFAWYAFVFILLLAVVFAPKYLGAKVSTLPEFMGKRFGDKTRNVLAWYTLITILISWLSLGLFAGGILVQQLLNVPMWQSVIAMVVVATFFAASGGLRAIAITNVFQMILLIVVSLTLTVIGIEKVGGLSALYHKVPANYWNLFLPSNDKNYPWPAILLGYPVMGVWFWCTEQSMVQSVLGAKNLEQGQLGANFIGWLKILDVPLFIIPGVLCFILFPHLQNPDRAYLVMVTNLFPEGMRGLIIVVLIAALVSNIGSSLNSVSTVFTMDIFVKKYKPAATNKEIIKIGRWVTVWSAVVSVLIALAINSIKGLNLFDVFQSVLGFLAPPMSVVFLFGVLWKKTTAKAVNAILIYGTIFSIFVGILYLWVFPAATHPAWPNFLLLSFYIFVVLSAVAFLVSYVDKNSNLLLANLFDFKSAALAAKTTTRVWIWWSLLIVVMVALYIIFNGH</sequence>
<dbReference type="Pfam" id="PF00474">
    <property type="entry name" value="SSF"/>
    <property type="match status" value="1"/>
</dbReference>
<feature type="transmembrane region" description="Helical" evidence="7">
    <location>
        <begin position="13"/>
        <end position="33"/>
    </location>
</feature>
<protein>
    <submittedName>
        <fullName evidence="8">Na+/glucose cotransporter</fullName>
    </submittedName>
</protein>
<feature type="transmembrane region" description="Helical" evidence="7">
    <location>
        <begin position="463"/>
        <end position="484"/>
    </location>
</feature>
<keyword evidence="3 7" id="KW-0812">Transmembrane</keyword>
<feature type="transmembrane region" description="Helical" evidence="7">
    <location>
        <begin position="54"/>
        <end position="74"/>
    </location>
</feature>
<accession>A0A3M9NC50</accession>
<gene>
    <name evidence="8" type="ORF">EFY79_14270</name>
</gene>
<dbReference type="GO" id="GO:0005412">
    <property type="term" value="F:D-glucose:sodium symporter activity"/>
    <property type="evidence" value="ECO:0007669"/>
    <property type="project" value="TreeGrafter"/>
</dbReference>
<comment type="caution">
    <text evidence="8">The sequence shown here is derived from an EMBL/GenBank/DDBJ whole genome shotgun (WGS) entry which is preliminary data.</text>
</comment>
<evidence type="ECO:0000256" key="1">
    <source>
        <dbReference type="ARBA" id="ARBA00004141"/>
    </source>
</evidence>
<keyword evidence="9" id="KW-1185">Reference proteome</keyword>
<feature type="transmembrane region" description="Helical" evidence="7">
    <location>
        <begin position="286"/>
        <end position="304"/>
    </location>
</feature>
<evidence type="ECO:0000256" key="5">
    <source>
        <dbReference type="ARBA" id="ARBA00023136"/>
    </source>
</evidence>
<dbReference type="Gene3D" id="1.20.1730.10">
    <property type="entry name" value="Sodium/glucose cotransporter"/>
    <property type="match status" value="1"/>
</dbReference>
<evidence type="ECO:0000256" key="7">
    <source>
        <dbReference type="SAM" id="Phobius"/>
    </source>
</evidence>
<dbReference type="InterPro" id="IPR001734">
    <property type="entry name" value="Na/solute_symporter"/>
</dbReference>
<dbReference type="PANTHER" id="PTHR11819:SF195">
    <property type="entry name" value="SODIUM_GLUCOSE COTRANSPORTER 4"/>
    <property type="match status" value="1"/>
</dbReference>
<feature type="transmembrane region" description="Helical" evidence="7">
    <location>
        <begin position="127"/>
        <end position="152"/>
    </location>
</feature>
<name>A0A3M9NC50_9BACT</name>
<dbReference type="OrthoDB" id="9814523at2"/>
<evidence type="ECO:0000256" key="3">
    <source>
        <dbReference type="ARBA" id="ARBA00022692"/>
    </source>
</evidence>
<evidence type="ECO:0000256" key="2">
    <source>
        <dbReference type="ARBA" id="ARBA00006434"/>
    </source>
</evidence>
<comment type="similarity">
    <text evidence="2 6">Belongs to the sodium:solute symporter (SSF) (TC 2.A.21) family.</text>
</comment>
<feature type="transmembrane region" description="Helical" evidence="7">
    <location>
        <begin position="235"/>
        <end position="253"/>
    </location>
</feature>